<gene>
    <name evidence="1" type="ORF">tinsulaeT_20820</name>
</gene>
<dbReference type="Pfam" id="PF05593">
    <property type="entry name" value="RHS_repeat"/>
    <property type="match status" value="1"/>
</dbReference>
<protein>
    <recommendedName>
        <fullName evidence="3">YD repeat-containing protein</fullName>
    </recommendedName>
</protein>
<dbReference type="Proteomes" id="UP001157186">
    <property type="component" value="Unassembled WGS sequence"/>
</dbReference>
<evidence type="ECO:0000313" key="1">
    <source>
        <dbReference type="EMBL" id="GLX78742.1"/>
    </source>
</evidence>
<keyword evidence="2" id="KW-1185">Reference proteome</keyword>
<dbReference type="NCBIfam" id="TIGR01643">
    <property type="entry name" value="YD_repeat_2x"/>
    <property type="match status" value="1"/>
</dbReference>
<reference evidence="1 2" key="1">
    <citation type="submission" date="2023-03" db="EMBL/GenBank/DDBJ databases">
        <title>Draft genome sequence of Thalassotalea insulae KCTC 62186T.</title>
        <authorList>
            <person name="Sawabe T."/>
        </authorList>
    </citation>
    <scope>NUCLEOTIDE SEQUENCE [LARGE SCALE GENOMIC DNA]</scope>
    <source>
        <strain evidence="1 2">KCTC 62186</strain>
    </source>
</reference>
<sequence>MDCKRRRANFTWTTSHINTQANTQIKTKDTGMNAKAYPKLKRWMSGMGGALLSVSMLPALASNNVATLDVDNNLAVFSTTETKTSSLSCISIGNEQVWGSLLDESNSSYDFLAIAKRSQQPIEIISSGSCTNGIETTGQVNINYPYSDVLVPTVASNVNFVARTQVTMAEGEAAPTVQFELTGGPVSGLKTITVPDSAGLYLAHFGELAEGRYTLITRVTSSDASETVEQQAEFVVGHINIVDVYQLNGKLYVQLPKTHGSVYLELTPNQDGSYTVNVLDATTWNNLYGQFVVSNYQIDFGNFSGDTSQDFLLTSADGNTVLTFEQGSDGYAYVAPEQPITIQYVYDALGRLTDVIDATNGNRNYQYDEAGNRITAGSTQ</sequence>
<name>A0ABQ6GTQ9_9GAMM</name>
<evidence type="ECO:0008006" key="3">
    <source>
        <dbReference type="Google" id="ProtNLM"/>
    </source>
</evidence>
<organism evidence="1 2">
    <name type="scientific">Thalassotalea insulae</name>
    <dbReference type="NCBI Taxonomy" id="2056778"/>
    <lineage>
        <taxon>Bacteria</taxon>
        <taxon>Pseudomonadati</taxon>
        <taxon>Pseudomonadota</taxon>
        <taxon>Gammaproteobacteria</taxon>
        <taxon>Alteromonadales</taxon>
        <taxon>Colwelliaceae</taxon>
        <taxon>Thalassotalea</taxon>
    </lineage>
</organism>
<dbReference type="EMBL" id="BSST01000001">
    <property type="protein sequence ID" value="GLX78742.1"/>
    <property type="molecule type" value="Genomic_DNA"/>
</dbReference>
<dbReference type="InterPro" id="IPR031325">
    <property type="entry name" value="RHS_repeat"/>
</dbReference>
<evidence type="ECO:0000313" key="2">
    <source>
        <dbReference type="Proteomes" id="UP001157186"/>
    </source>
</evidence>
<dbReference type="Gene3D" id="2.180.10.10">
    <property type="entry name" value="RHS repeat-associated core"/>
    <property type="match status" value="1"/>
</dbReference>
<dbReference type="InterPro" id="IPR006530">
    <property type="entry name" value="YD"/>
</dbReference>
<proteinExistence type="predicted"/>
<accession>A0ABQ6GTQ9</accession>
<comment type="caution">
    <text evidence="1">The sequence shown here is derived from an EMBL/GenBank/DDBJ whole genome shotgun (WGS) entry which is preliminary data.</text>
</comment>